<dbReference type="InterPro" id="IPR051536">
    <property type="entry name" value="UDG_Type-4/5"/>
</dbReference>
<dbReference type="SMART" id="SM00987">
    <property type="entry name" value="UreE_C"/>
    <property type="match status" value="1"/>
</dbReference>
<dbReference type="PANTHER" id="PTHR33693">
    <property type="entry name" value="TYPE-5 URACIL-DNA GLYCOSYLASE"/>
    <property type="match status" value="1"/>
</dbReference>
<evidence type="ECO:0000256" key="2">
    <source>
        <dbReference type="ARBA" id="ARBA00022723"/>
    </source>
</evidence>
<dbReference type="SUPFAM" id="SSF52141">
    <property type="entry name" value="Uracil-DNA glycosylase-like"/>
    <property type="match status" value="1"/>
</dbReference>
<dbReference type="PANTHER" id="PTHR33693:SF1">
    <property type="entry name" value="TYPE-4 URACIL-DNA GLYCOSYLASE"/>
    <property type="match status" value="1"/>
</dbReference>
<dbReference type="Proteomes" id="UP000232638">
    <property type="component" value="Chromosome"/>
</dbReference>
<dbReference type="EMBL" id="CP020370">
    <property type="protein sequence ID" value="AUB84770.1"/>
    <property type="molecule type" value="Genomic_DNA"/>
</dbReference>
<dbReference type="Gene3D" id="3.40.470.10">
    <property type="entry name" value="Uracil-DNA glycosylase-like domain"/>
    <property type="match status" value="1"/>
</dbReference>
<proteinExistence type="predicted"/>
<dbReference type="KEGG" id="tsy:THSYN_13620"/>
<evidence type="ECO:0000256" key="3">
    <source>
        <dbReference type="ARBA" id="ARBA00022763"/>
    </source>
</evidence>
<organism evidence="9 10">
    <name type="scientific">Candidatus Thiodictyon syntrophicum</name>
    <dbReference type="NCBI Taxonomy" id="1166950"/>
    <lineage>
        <taxon>Bacteria</taxon>
        <taxon>Pseudomonadati</taxon>
        <taxon>Pseudomonadota</taxon>
        <taxon>Gammaproteobacteria</taxon>
        <taxon>Chromatiales</taxon>
        <taxon>Chromatiaceae</taxon>
        <taxon>Thiodictyon</taxon>
    </lineage>
</organism>
<reference evidence="9 10" key="1">
    <citation type="submission" date="2017-03" db="EMBL/GenBank/DDBJ databases">
        <title>Complete genome sequence of Candidatus 'Thiodictyon syntrophicum' sp. nov. strain Cad16T, a photolithoautotroph purple sulfur bacterium isolated from an alpine meromictic lake.</title>
        <authorList>
            <person name="Luedin S.M."/>
            <person name="Pothier J.F."/>
            <person name="Danza F."/>
            <person name="Storelli N."/>
            <person name="Wittwer M."/>
            <person name="Tonolla M."/>
        </authorList>
    </citation>
    <scope>NUCLEOTIDE SEQUENCE [LARGE SCALE GENOMIC DNA]</scope>
    <source>
        <strain evidence="9 10">Cad16T</strain>
    </source>
</reference>
<dbReference type="GO" id="GO:0097506">
    <property type="term" value="F:deaminated base DNA N-glycosylase activity"/>
    <property type="evidence" value="ECO:0007669"/>
    <property type="project" value="UniProtKB-ARBA"/>
</dbReference>
<evidence type="ECO:0000256" key="1">
    <source>
        <dbReference type="ARBA" id="ARBA00022485"/>
    </source>
</evidence>
<evidence type="ECO:0000256" key="7">
    <source>
        <dbReference type="ARBA" id="ARBA00023204"/>
    </source>
</evidence>
<keyword evidence="2" id="KW-0479">Metal-binding</keyword>
<dbReference type="GO" id="GO:0046872">
    <property type="term" value="F:metal ion binding"/>
    <property type="evidence" value="ECO:0007669"/>
    <property type="project" value="UniProtKB-KW"/>
</dbReference>
<accession>A0A2K8UGU1</accession>
<dbReference type="GO" id="GO:0051539">
    <property type="term" value="F:4 iron, 4 sulfur cluster binding"/>
    <property type="evidence" value="ECO:0007669"/>
    <property type="project" value="UniProtKB-KW"/>
</dbReference>
<sequence length="187" mass="20414">MFGPPVHGQAVSSPVMMIGQAPGTKEIEQCRPFCWTAGKTLFRWFASIGLDEARVRERVLMSAVCRCFPGKNPKGGDRVPDRPEVANCSGWWRTEMTISRPRLIIPVGKLAIAQFADQLPAGARLDGLVGQQWPYRCAGGATADLIPLPHPSGASTWFKMEPGKALLARGLGLIAGHPAWRELLEDR</sequence>
<keyword evidence="1" id="KW-0004">4Fe-4S</keyword>
<keyword evidence="6" id="KW-0411">Iron-sulfur</keyword>
<evidence type="ECO:0000256" key="5">
    <source>
        <dbReference type="ARBA" id="ARBA00023004"/>
    </source>
</evidence>
<dbReference type="Pfam" id="PF03167">
    <property type="entry name" value="UDG"/>
    <property type="match status" value="1"/>
</dbReference>
<evidence type="ECO:0000313" key="10">
    <source>
        <dbReference type="Proteomes" id="UP000232638"/>
    </source>
</evidence>
<dbReference type="OrthoDB" id="9789139at2"/>
<dbReference type="InterPro" id="IPR005122">
    <property type="entry name" value="Uracil-DNA_glycosylase-like"/>
</dbReference>
<evidence type="ECO:0000256" key="4">
    <source>
        <dbReference type="ARBA" id="ARBA00022801"/>
    </source>
</evidence>
<keyword evidence="5" id="KW-0408">Iron</keyword>
<dbReference type="AlphaFoldDB" id="A0A2K8UGU1"/>
<dbReference type="SMART" id="SM00986">
    <property type="entry name" value="UDG"/>
    <property type="match status" value="1"/>
</dbReference>
<keyword evidence="7" id="KW-0234">DNA repair</keyword>
<evidence type="ECO:0000256" key="6">
    <source>
        <dbReference type="ARBA" id="ARBA00023014"/>
    </source>
</evidence>
<gene>
    <name evidence="9" type="ORF">THSYN_13620</name>
</gene>
<keyword evidence="10" id="KW-1185">Reference proteome</keyword>
<keyword evidence="3" id="KW-0227">DNA damage</keyword>
<dbReference type="InterPro" id="IPR036895">
    <property type="entry name" value="Uracil-DNA_glycosylase-like_sf"/>
</dbReference>
<dbReference type="GO" id="GO:0006281">
    <property type="term" value="P:DNA repair"/>
    <property type="evidence" value="ECO:0007669"/>
    <property type="project" value="UniProtKB-KW"/>
</dbReference>
<feature type="domain" description="Uracil-DNA glycosylase-like" evidence="8">
    <location>
        <begin position="5"/>
        <end position="171"/>
    </location>
</feature>
<name>A0A2K8UGU1_9GAMM</name>
<evidence type="ECO:0000259" key="8">
    <source>
        <dbReference type="SMART" id="SM00986"/>
    </source>
</evidence>
<evidence type="ECO:0000313" key="9">
    <source>
        <dbReference type="EMBL" id="AUB84770.1"/>
    </source>
</evidence>
<protein>
    <submittedName>
        <fullName evidence="9">Uracil-DNA glycosylase</fullName>
    </submittedName>
</protein>
<keyword evidence="4" id="KW-0378">Hydrolase</keyword>